<keyword evidence="6 16" id="KW-0808">Transferase</keyword>
<dbReference type="SUPFAM" id="SSF52009">
    <property type="entry name" value="Phosphohistidine domain"/>
    <property type="match status" value="1"/>
</dbReference>
<dbReference type="InterPro" id="IPR036918">
    <property type="entry name" value="Pyrv_Knase_C_sf"/>
</dbReference>
<dbReference type="EC" id="2.7.1.40" evidence="5 15"/>
<evidence type="ECO:0000259" key="18">
    <source>
        <dbReference type="Pfam" id="PF00391"/>
    </source>
</evidence>
<dbReference type="Pfam" id="PF02887">
    <property type="entry name" value="PK_C"/>
    <property type="match status" value="1"/>
</dbReference>
<dbReference type="GO" id="GO:0004743">
    <property type="term" value="F:pyruvate kinase activity"/>
    <property type="evidence" value="ECO:0007669"/>
    <property type="project" value="UniProtKB-UniRule"/>
</dbReference>
<dbReference type="InterPro" id="IPR015813">
    <property type="entry name" value="Pyrv/PenolPyrv_kinase-like_dom"/>
</dbReference>
<evidence type="ECO:0000313" key="20">
    <source>
        <dbReference type="EMBL" id="SFH42521.1"/>
    </source>
</evidence>
<dbReference type="Proteomes" id="UP000323537">
    <property type="component" value="Unassembled WGS sequence"/>
</dbReference>
<dbReference type="GO" id="GO:0030955">
    <property type="term" value="F:potassium ion binding"/>
    <property type="evidence" value="ECO:0007669"/>
    <property type="project" value="UniProtKB-UniRule"/>
</dbReference>
<evidence type="ECO:0000256" key="7">
    <source>
        <dbReference type="ARBA" id="ARBA00022723"/>
    </source>
</evidence>
<evidence type="ECO:0000256" key="13">
    <source>
        <dbReference type="ARBA" id="ARBA00023152"/>
    </source>
</evidence>
<accession>A0A1I2ZZL5</accession>
<reference evidence="20 21" key="1">
    <citation type="submission" date="2016-10" db="EMBL/GenBank/DDBJ databases">
        <authorList>
            <person name="Varghese N."/>
            <person name="Submissions S."/>
        </authorList>
    </citation>
    <scope>NUCLEOTIDE SEQUENCE [LARGE SCALE GENOMIC DNA]</scope>
    <source>
        <strain evidence="20 21">CGMCC 1.6377</strain>
    </source>
</reference>
<dbReference type="Gene3D" id="3.50.30.10">
    <property type="entry name" value="Phosphohistidine domain"/>
    <property type="match status" value="1"/>
</dbReference>
<evidence type="ECO:0000256" key="3">
    <source>
        <dbReference type="ARBA" id="ARBA00006237"/>
    </source>
</evidence>
<dbReference type="NCBIfam" id="NF004491">
    <property type="entry name" value="PRK05826.1"/>
    <property type="match status" value="1"/>
</dbReference>
<evidence type="ECO:0000256" key="5">
    <source>
        <dbReference type="ARBA" id="ARBA00012142"/>
    </source>
</evidence>
<keyword evidence="13 16" id="KW-0324">Glycolysis</keyword>
<organism evidence="20 21">
    <name type="scientific">Halorubrum aquaticum</name>
    <dbReference type="NCBI Taxonomy" id="387340"/>
    <lineage>
        <taxon>Archaea</taxon>
        <taxon>Methanobacteriati</taxon>
        <taxon>Methanobacteriota</taxon>
        <taxon>Stenosarchaea group</taxon>
        <taxon>Halobacteria</taxon>
        <taxon>Halobacteriales</taxon>
        <taxon>Haloferacaceae</taxon>
        <taxon>Halorubrum</taxon>
    </lineage>
</organism>
<dbReference type="GO" id="GO:0016301">
    <property type="term" value="F:kinase activity"/>
    <property type="evidence" value="ECO:0007669"/>
    <property type="project" value="UniProtKB-KW"/>
</dbReference>
<dbReference type="InterPro" id="IPR001697">
    <property type="entry name" value="Pyr_Knase"/>
</dbReference>
<dbReference type="Gene3D" id="2.40.33.10">
    <property type="entry name" value="PK beta-barrel domain-like"/>
    <property type="match status" value="1"/>
</dbReference>
<keyword evidence="8" id="KW-0547">Nucleotide-binding</keyword>
<dbReference type="NCBIfam" id="NF004978">
    <property type="entry name" value="PRK06354.1"/>
    <property type="match status" value="1"/>
</dbReference>
<dbReference type="Pfam" id="PF00224">
    <property type="entry name" value="PK"/>
    <property type="match status" value="1"/>
</dbReference>
<evidence type="ECO:0000259" key="17">
    <source>
        <dbReference type="Pfam" id="PF00224"/>
    </source>
</evidence>
<keyword evidence="11 16" id="KW-0460">Magnesium</keyword>
<keyword evidence="10" id="KW-0067">ATP-binding</keyword>
<evidence type="ECO:0000256" key="14">
    <source>
        <dbReference type="ARBA" id="ARBA00023317"/>
    </source>
</evidence>
<dbReference type="InterPro" id="IPR011037">
    <property type="entry name" value="Pyrv_Knase-like_insert_dom_sf"/>
</dbReference>
<comment type="cofactor">
    <cofactor evidence="1">
        <name>Mg(2+)</name>
        <dbReference type="ChEBI" id="CHEBI:18420"/>
    </cofactor>
</comment>
<dbReference type="InterPro" id="IPR040442">
    <property type="entry name" value="Pyrv_kinase-like_dom_sf"/>
</dbReference>
<dbReference type="PRINTS" id="PR01050">
    <property type="entry name" value="PYRUVTKNASE"/>
</dbReference>
<feature type="domain" description="Pyruvate kinase C-terminal" evidence="19">
    <location>
        <begin position="354"/>
        <end position="469"/>
    </location>
</feature>
<dbReference type="InterPro" id="IPR036637">
    <property type="entry name" value="Phosphohistidine_dom_sf"/>
</dbReference>
<dbReference type="AlphaFoldDB" id="A0A1I2ZZL5"/>
<keyword evidence="9 16" id="KW-0418">Kinase</keyword>
<dbReference type="Gene3D" id="3.20.20.60">
    <property type="entry name" value="Phosphoenolpyruvate-binding domains"/>
    <property type="match status" value="1"/>
</dbReference>
<sequence length="586" mass="61735">MRNAKIVCTLGPASDDRDTIRDLAAAGMSVARLNASHGTTTHREDVIERVRDVDDTIDDPLAVMVDLKGPEVRTAEIDDPISLATDAEVTFHEGDDATPERVGLTHSIAAARPGDTVLLDDGRIECRVERVAEDGSVVARVVSGGQLGSRKGVNLPGVAIDVDLVTPEDEDELRLAARADADFVAASFVRDADDVYRIADQLEAYGGDEVPVIAKIERAGAVENLRGIVDAADGVMVARGDLGVECPLEDVPMIQKRIIRTCVDDGVPVITATEMLDSMVRSRRPTRAEASDVANAVLDGTDAVMLSGETAIGDHPVRVVETMDRIVREVETSEEYAETREQRVPAAAEGSRTEALARSARYLARDIGASTVVAVSESGYTARKTAMFRPGVPVVATTPDDRVRRQLALSWGVQPVTTEYAHDMETVLDNAVDAALDTGAAASGDTLVVLSGMLTELEGTNTTNTLKVHIAAETVATGKAVVAGRVAAPVHRSSDGDLSVVPAGSVVALGPDFEGEFIGDLDRIAGIVDARPGMTGYPAVVARELGVPMVSGVTLPDAVADGTTLTIDGERGVVYDGDVIAPARRR</sequence>
<evidence type="ECO:0000256" key="10">
    <source>
        <dbReference type="ARBA" id="ARBA00022840"/>
    </source>
</evidence>
<evidence type="ECO:0000313" key="21">
    <source>
        <dbReference type="Proteomes" id="UP000323537"/>
    </source>
</evidence>
<dbReference type="GO" id="GO:0005524">
    <property type="term" value="F:ATP binding"/>
    <property type="evidence" value="ECO:0007669"/>
    <property type="project" value="UniProtKB-KW"/>
</dbReference>
<dbReference type="PANTHER" id="PTHR11817">
    <property type="entry name" value="PYRUVATE KINASE"/>
    <property type="match status" value="1"/>
</dbReference>
<evidence type="ECO:0000256" key="1">
    <source>
        <dbReference type="ARBA" id="ARBA00001946"/>
    </source>
</evidence>
<dbReference type="Pfam" id="PF00391">
    <property type="entry name" value="PEP-utilizers"/>
    <property type="match status" value="1"/>
</dbReference>
<dbReference type="InterPro" id="IPR015793">
    <property type="entry name" value="Pyrv_Knase_brl"/>
</dbReference>
<keyword evidence="14 20" id="KW-0670">Pyruvate</keyword>
<dbReference type="NCBIfam" id="TIGR01064">
    <property type="entry name" value="pyruv_kin"/>
    <property type="match status" value="1"/>
</dbReference>
<dbReference type="SUPFAM" id="SSF51621">
    <property type="entry name" value="Phosphoenolpyruvate/pyruvate domain"/>
    <property type="match status" value="1"/>
</dbReference>
<protein>
    <recommendedName>
        <fullName evidence="5 15">Pyruvate kinase</fullName>
        <ecNumber evidence="5 15">2.7.1.40</ecNumber>
    </recommendedName>
</protein>
<evidence type="ECO:0000256" key="9">
    <source>
        <dbReference type="ARBA" id="ARBA00022777"/>
    </source>
</evidence>
<dbReference type="RefSeq" id="WP_149783660.1">
    <property type="nucleotide sequence ID" value="NZ_BAAADP010000001.1"/>
</dbReference>
<evidence type="ECO:0000256" key="16">
    <source>
        <dbReference type="RuleBase" id="RU000504"/>
    </source>
</evidence>
<gene>
    <name evidence="20" type="ORF">SAMN04488066_103243</name>
</gene>
<comment type="catalytic activity">
    <reaction evidence="16">
        <text>pyruvate + ATP = phosphoenolpyruvate + ADP + H(+)</text>
        <dbReference type="Rhea" id="RHEA:18157"/>
        <dbReference type="ChEBI" id="CHEBI:15361"/>
        <dbReference type="ChEBI" id="CHEBI:15378"/>
        <dbReference type="ChEBI" id="CHEBI:30616"/>
        <dbReference type="ChEBI" id="CHEBI:58702"/>
        <dbReference type="ChEBI" id="CHEBI:456216"/>
        <dbReference type="EC" id="2.7.1.40"/>
    </reaction>
</comment>
<dbReference type="OrthoDB" id="56298at2157"/>
<comment type="pathway">
    <text evidence="2 16">Carbohydrate degradation; glycolysis; pyruvate from D-glyceraldehyde 3-phosphate: step 5/5.</text>
</comment>
<evidence type="ECO:0000256" key="4">
    <source>
        <dbReference type="ARBA" id="ARBA00008663"/>
    </source>
</evidence>
<dbReference type="SUPFAM" id="SSF50800">
    <property type="entry name" value="PK beta-barrel domain-like"/>
    <property type="match status" value="1"/>
</dbReference>
<feature type="domain" description="PEP-utilising enzyme mobile" evidence="18">
    <location>
        <begin position="511"/>
        <end position="572"/>
    </location>
</feature>
<evidence type="ECO:0000256" key="8">
    <source>
        <dbReference type="ARBA" id="ARBA00022741"/>
    </source>
</evidence>
<dbReference type="UniPathway" id="UPA00109">
    <property type="reaction ID" value="UER00188"/>
</dbReference>
<evidence type="ECO:0000256" key="11">
    <source>
        <dbReference type="ARBA" id="ARBA00022842"/>
    </source>
</evidence>
<keyword evidence="7" id="KW-0479">Metal-binding</keyword>
<evidence type="ECO:0000259" key="19">
    <source>
        <dbReference type="Pfam" id="PF02887"/>
    </source>
</evidence>
<dbReference type="Gene3D" id="3.40.1380.20">
    <property type="entry name" value="Pyruvate kinase, C-terminal domain"/>
    <property type="match status" value="1"/>
</dbReference>
<comment type="similarity">
    <text evidence="3">In the C-terminal section; belongs to the PEP-utilizing enzyme family.</text>
</comment>
<dbReference type="InterPro" id="IPR015806">
    <property type="entry name" value="Pyrv_Knase_insert_dom_sf"/>
</dbReference>
<keyword evidence="12" id="KW-0630">Potassium</keyword>
<evidence type="ECO:0000256" key="12">
    <source>
        <dbReference type="ARBA" id="ARBA00022958"/>
    </source>
</evidence>
<evidence type="ECO:0000256" key="6">
    <source>
        <dbReference type="ARBA" id="ARBA00022679"/>
    </source>
</evidence>
<dbReference type="SUPFAM" id="SSF52935">
    <property type="entry name" value="PK C-terminal domain-like"/>
    <property type="match status" value="1"/>
</dbReference>
<dbReference type="InterPro" id="IPR015795">
    <property type="entry name" value="Pyrv_Knase_C"/>
</dbReference>
<dbReference type="InterPro" id="IPR008279">
    <property type="entry name" value="PEP-util_enz_mobile_dom"/>
</dbReference>
<dbReference type="GO" id="GO:0000287">
    <property type="term" value="F:magnesium ion binding"/>
    <property type="evidence" value="ECO:0007669"/>
    <property type="project" value="UniProtKB-UniRule"/>
</dbReference>
<comment type="similarity">
    <text evidence="4 16">Belongs to the pyruvate kinase family.</text>
</comment>
<dbReference type="EMBL" id="FOPZ01000003">
    <property type="protein sequence ID" value="SFH42521.1"/>
    <property type="molecule type" value="Genomic_DNA"/>
</dbReference>
<evidence type="ECO:0000256" key="15">
    <source>
        <dbReference type="NCBIfam" id="TIGR01064"/>
    </source>
</evidence>
<feature type="domain" description="Pyruvate kinase barrel" evidence="17">
    <location>
        <begin position="1"/>
        <end position="320"/>
    </location>
</feature>
<keyword evidence="21" id="KW-1185">Reference proteome</keyword>
<evidence type="ECO:0000256" key="2">
    <source>
        <dbReference type="ARBA" id="ARBA00004997"/>
    </source>
</evidence>
<name>A0A1I2ZZL5_9EURY</name>
<proteinExistence type="inferred from homology"/>